<dbReference type="EMBL" id="BMVW01000010">
    <property type="protein sequence ID" value="GGZ22577.1"/>
    <property type="molecule type" value="Genomic_DNA"/>
</dbReference>
<organism evidence="2 3">
    <name type="scientific">Streptomyces poonensis</name>
    <dbReference type="NCBI Taxonomy" id="68255"/>
    <lineage>
        <taxon>Bacteria</taxon>
        <taxon>Bacillati</taxon>
        <taxon>Actinomycetota</taxon>
        <taxon>Actinomycetes</taxon>
        <taxon>Kitasatosporales</taxon>
        <taxon>Streptomycetaceae</taxon>
        <taxon>Streptomyces</taxon>
    </lineage>
</organism>
<gene>
    <name evidence="2" type="ORF">GCM10010365_48520</name>
</gene>
<dbReference type="AlphaFoldDB" id="A0A918PW38"/>
<name>A0A918PW38_9ACTN</name>
<dbReference type="RefSeq" id="WP_189862459.1">
    <property type="nucleotide sequence ID" value="NZ_BMVW01000010.1"/>
</dbReference>
<keyword evidence="3" id="KW-1185">Reference proteome</keyword>
<evidence type="ECO:0000256" key="1">
    <source>
        <dbReference type="SAM" id="SignalP"/>
    </source>
</evidence>
<evidence type="ECO:0000313" key="2">
    <source>
        <dbReference type="EMBL" id="GGZ22577.1"/>
    </source>
</evidence>
<keyword evidence="1" id="KW-0732">Signal</keyword>
<feature type="chain" id="PRO_5037227168" description="Secreted protein" evidence="1">
    <location>
        <begin position="25"/>
        <end position="65"/>
    </location>
</feature>
<dbReference type="Proteomes" id="UP000622166">
    <property type="component" value="Unassembled WGS sequence"/>
</dbReference>
<protein>
    <recommendedName>
        <fullName evidence="4">Secreted protein</fullName>
    </recommendedName>
</protein>
<accession>A0A918PW38</accession>
<proteinExistence type="predicted"/>
<comment type="caution">
    <text evidence="2">The sequence shown here is derived from an EMBL/GenBank/DDBJ whole genome shotgun (WGS) entry which is preliminary data.</text>
</comment>
<evidence type="ECO:0008006" key="4">
    <source>
        <dbReference type="Google" id="ProtNLM"/>
    </source>
</evidence>
<feature type="signal peptide" evidence="1">
    <location>
        <begin position="1"/>
        <end position="24"/>
    </location>
</feature>
<evidence type="ECO:0000313" key="3">
    <source>
        <dbReference type="Proteomes" id="UP000622166"/>
    </source>
</evidence>
<reference evidence="2" key="2">
    <citation type="submission" date="2020-09" db="EMBL/GenBank/DDBJ databases">
        <authorList>
            <person name="Sun Q."/>
            <person name="Ohkuma M."/>
        </authorList>
    </citation>
    <scope>NUCLEOTIDE SEQUENCE</scope>
    <source>
        <strain evidence="2">JCM 4815</strain>
    </source>
</reference>
<sequence>MRRITAVVLGTVTLLAATTTTASAVPDPVAAVECLTQSAGDLTTVVDPSAPGVPAEVPGVSCLAP</sequence>
<reference evidence="2" key="1">
    <citation type="journal article" date="2014" name="Int. J. Syst. Evol. Microbiol.">
        <title>Complete genome sequence of Corynebacterium casei LMG S-19264T (=DSM 44701T), isolated from a smear-ripened cheese.</title>
        <authorList>
            <consortium name="US DOE Joint Genome Institute (JGI-PGF)"/>
            <person name="Walter F."/>
            <person name="Albersmeier A."/>
            <person name="Kalinowski J."/>
            <person name="Ruckert C."/>
        </authorList>
    </citation>
    <scope>NUCLEOTIDE SEQUENCE</scope>
    <source>
        <strain evidence="2">JCM 4815</strain>
    </source>
</reference>